<dbReference type="PaxDb" id="39947-A0A0P0VH01"/>
<feature type="compositionally biased region" description="Polar residues" evidence="1">
    <location>
        <begin position="131"/>
        <end position="140"/>
    </location>
</feature>
<dbReference type="EMBL" id="AP014958">
    <property type="protein sequence ID" value="BAS77871.1"/>
    <property type="molecule type" value="Genomic_DNA"/>
</dbReference>
<keyword evidence="3" id="KW-1185">Reference proteome</keyword>
<dbReference type="AlphaFoldDB" id="A0A0P0VH01"/>
<sequence>MWGRRQVIVTVSVAEAEPVASWWPAAAAARGSRLRPSLAGGRRLPRRWPDLVVAVADPRRRRISPFSHSLVAMPPVRAKRGNTGGGDRGRGTGSLQCVVSRECLRKKGAEELEARIPHVGVSPLSRDTRSGRTANGVSGETTQGYPLWMASVSSAEQPPADLEGDVGVDAVYQIYSLERQKASQRLMVTLCSLTRWAPMMTCTTACRPACMSSGQPSLCAARVRRSAVFPAGRLWSSLSRSASLSTLTPTKQSAAPARKRRREPGM</sequence>
<protein>
    <submittedName>
        <fullName evidence="2">Os02g0245600 protein</fullName>
    </submittedName>
</protein>
<dbReference type="Proteomes" id="UP000059680">
    <property type="component" value="Chromosome 2"/>
</dbReference>
<reference evidence="3" key="1">
    <citation type="journal article" date="2005" name="Nature">
        <title>The map-based sequence of the rice genome.</title>
        <authorList>
            <consortium name="International rice genome sequencing project (IRGSP)"/>
            <person name="Matsumoto T."/>
            <person name="Wu J."/>
            <person name="Kanamori H."/>
            <person name="Katayose Y."/>
            <person name="Fujisawa M."/>
            <person name="Namiki N."/>
            <person name="Mizuno H."/>
            <person name="Yamamoto K."/>
            <person name="Antonio B.A."/>
            <person name="Baba T."/>
            <person name="Sakata K."/>
            <person name="Nagamura Y."/>
            <person name="Aoki H."/>
            <person name="Arikawa K."/>
            <person name="Arita K."/>
            <person name="Bito T."/>
            <person name="Chiden Y."/>
            <person name="Fujitsuka N."/>
            <person name="Fukunaka R."/>
            <person name="Hamada M."/>
            <person name="Harada C."/>
            <person name="Hayashi A."/>
            <person name="Hijishita S."/>
            <person name="Honda M."/>
            <person name="Hosokawa S."/>
            <person name="Ichikawa Y."/>
            <person name="Idonuma A."/>
            <person name="Iijima M."/>
            <person name="Ikeda M."/>
            <person name="Ikeno M."/>
            <person name="Ito K."/>
            <person name="Ito S."/>
            <person name="Ito T."/>
            <person name="Ito Y."/>
            <person name="Ito Y."/>
            <person name="Iwabuchi A."/>
            <person name="Kamiya K."/>
            <person name="Karasawa W."/>
            <person name="Kurita K."/>
            <person name="Katagiri S."/>
            <person name="Kikuta A."/>
            <person name="Kobayashi H."/>
            <person name="Kobayashi N."/>
            <person name="Machita K."/>
            <person name="Maehara T."/>
            <person name="Masukawa M."/>
            <person name="Mizubayashi T."/>
            <person name="Mukai Y."/>
            <person name="Nagasaki H."/>
            <person name="Nagata Y."/>
            <person name="Naito S."/>
            <person name="Nakashima M."/>
            <person name="Nakama Y."/>
            <person name="Nakamichi Y."/>
            <person name="Nakamura M."/>
            <person name="Meguro A."/>
            <person name="Negishi M."/>
            <person name="Ohta I."/>
            <person name="Ohta T."/>
            <person name="Okamoto M."/>
            <person name="Ono N."/>
            <person name="Saji S."/>
            <person name="Sakaguchi M."/>
            <person name="Sakai K."/>
            <person name="Shibata M."/>
            <person name="Shimokawa T."/>
            <person name="Song J."/>
            <person name="Takazaki Y."/>
            <person name="Terasawa K."/>
            <person name="Tsugane M."/>
            <person name="Tsuji K."/>
            <person name="Ueda S."/>
            <person name="Waki K."/>
            <person name="Yamagata H."/>
            <person name="Yamamoto M."/>
            <person name="Yamamoto S."/>
            <person name="Yamane H."/>
            <person name="Yoshiki S."/>
            <person name="Yoshihara R."/>
            <person name="Yukawa K."/>
            <person name="Zhong H."/>
            <person name="Yano M."/>
            <person name="Yuan Q."/>
            <person name="Ouyang S."/>
            <person name="Liu J."/>
            <person name="Jones K.M."/>
            <person name="Gansberger K."/>
            <person name="Moffat K."/>
            <person name="Hill J."/>
            <person name="Bera J."/>
            <person name="Fadrosh D."/>
            <person name="Jin S."/>
            <person name="Johri S."/>
            <person name="Kim M."/>
            <person name="Overton L."/>
            <person name="Reardon M."/>
            <person name="Tsitrin T."/>
            <person name="Vuong H."/>
            <person name="Weaver B."/>
            <person name="Ciecko A."/>
            <person name="Tallon L."/>
            <person name="Jackson J."/>
            <person name="Pai G."/>
            <person name="Aken S.V."/>
            <person name="Utterback T."/>
            <person name="Reidmuller S."/>
            <person name="Feldblyum T."/>
            <person name="Hsiao J."/>
            <person name="Zismann V."/>
            <person name="Iobst S."/>
            <person name="de Vazeille A.R."/>
            <person name="Buell C.R."/>
            <person name="Ying K."/>
            <person name="Li Y."/>
            <person name="Lu T."/>
            <person name="Huang Y."/>
            <person name="Zhao Q."/>
            <person name="Feng Q."/>
            <person name="Zhang L."/>
            <person name="Zhu J."/>
            <person name="Weng Q."/>
            <person name="Mu J."/>
            <person name="Lu Y."/>
            <person name="Fan D."/>
            <person name="Liu Y."/>
            <person name="Guan J."/>
            <person name="Zhang Y."/>
            <person name="Yu S."/>
            <person name="Liu X."/>
            <person name="Zhang Y."/>
            <person name="Hong G."/>
            <person name="Han B."/>
            <person name="Choisne N."/>
            <person name="Demange N."/>
            <person name="Orjeda G."/>
            <person name="Samain S."/>
            <person name="Cattolico L."/>
            <person name="Pelletier E."/>
            <person name="Couloux A."/>
            <person name="Segurens B."/>
            <person name="Wincker P."/>
            <person name="D'Hont A."/>
            <person name="Scarpelli C."/>
            <person name="Weissenbach J."/>
            <person name="Salanoubat M."/>
            <person name="Quetier F."/>
            <person name="Yu Y."/>
            <person name="Kim H.R."/>
            <person name="Rambo T."/>
            <person name="Currie J."/>
            <person name="Collura K."/>
            <person name="Luo M."/>
            <person name="Yang T."/>
            <person name="Ammiraju J.S.S."/>
            <person name="Engler F."/>
            <person name="Soderlund C."/>
            <person name="Wing R.A."/>
            <person name="Palmer L.E."/>
            <person name="de la Bastide M."/>
            <person name="Spiegel L."/>
            <person name="Nascimento L."/>
            <person name="Zutavern T."/>
            <person name="O'Shaughnessy A."/>
            <person name="Dike S."/>
            <person name="Dedhia N."/>
            <person name="Preston R."/>
            <person name="Balija V."/>
            <person name="McCombie W.R."/>
            <person name="Chow T."/>
            <person name="Chen H."/>
            <person name="Chung M."/>
            <person name="Chen C."/>
            <person name="Shaw J."/>
            <person name="Wu H."/>
            <person name="Hsiao K."/>
            <person name="Chao Y."/>
            <person name="Chu M."/>
            <person name="Cheng C."/>
            <person name="Hour A."/>
            <person name="Lee P."/>
            <person name="Lin S."/>
            <person name="Lin Y."/>
            <person name="Liou J."/>
            <person name="Liu S."/>
            <person name="Hsing Y."/>
            <person name="Raghuvanshi S."/>
            <person name="Mohanty A."/>
            <person name="Bharti A.K."/>
            <person name="Gaur A."/>
            <person name="Gupta V."/>
            <person name="Kumar D."/>
            <person name="Ravi V."/>
            <person name="Vij S."/>
            <person name="Kapur A."/>
            <person name="Khurana P."/>
            <person name="Khurana P."/>
            <person name="Khurana J.P."/>
            <person name="Tyagi A.K."/>
            <person name="Gaikwad K."/>
            <person name="Singh A."/>
            <person name="Dalal V."/>
            <person name="Srivastava S."/>
            <person name="Dixit A."/>
            <person name="Pal A.K."/>
            <person name="Ghazi I.A."/>
            <person name="Yadav M."/>
            <person name="Pandit A."/>
            <person name="Bhargava A."/>
            <person name="Sureshbabu K."/>
            <person name="Batra K."/>
            <person name="Sharma T.R."/>
            <person name="Mohapatra T."/>
            <person name="Singh N.K."/>
            <person name="Messing J."/>
            <person name="Nelson A.B."/>
            <person name="Fuks G."/>
            <person name="Kavchok S."/>
            <person name="Keizer G."/>
            <person name="Linton E."/>
            <person name="Llaca V."/>
            <person name="Song R."/>
            <person name="Tanyolac B."/>
            <person name="Young S."/>
            <person name="Ho-Il K."/>
            <person name="Hahn J.H."/>
            <person name="Sangsakoo G."/>
            <person name="Vanavichit A."/>
            <person name="de Mattos Luiz.A.T."/>
            <person name="Zimmer P.D."/>
            <person name="Malone G."/>
            <person name="Dellagostin O."/>
            <person name="de Oliveira A.C."/>
            <person name="Bevan M."/>
            <person name="Bancroft I."/>
            <person name="Minx P."/>
            <person name="Cordum H."/>
            <person name="Wilson R."/>
            <person name="Cheng Z."/>
            <person name="Jin W."/>
            <person name="Jiang J."/>
            <person name="Leong S.A."/>
            <person name="Iwama H."/>
            <person name="Gojobori T."/>
            <person name="Itoh T."/>
            <person name="Niimura Y."/>
            <person name="Fujii Y."/>
            <person name="Habara T."/>
            <person name="Sakai H."/>
            <person name="Sato Y."/>
            <person name="Wilson G."/>
            <person name="Kumar K."/>
            <person name="McCouch S."/>
            <person name="Juretic N."/>
            <person name="Hoen D."/>
            <person name="Wright S."/>
            <person name="Bruskiewich R."/>
            <person name="Bureau T."/>
            <person name="Miyao A."/>
            <person name="Hirochika H."/>
            <person name="Nishikawa T."/>
            <person name="Kadowaki K."/>
            <person name="Sugiura M."/>
            <person name="Burr B."/>
            <person name="Sasaki T."/>
        </authorList>
    </citation>
    <scope>NUCLEOTIDE SEQUENCE [LARGE SCALE GENOMIC DNA]</scope>
    <source>
        <strain evidence="3">cv. Nipponbare</strain>
    </source>
</reference>
<accession>A0A0P0VH01</accession>
<feature type="region of interest" description="Disordered" evidence="1">
    <location>
        <begin position="121"/>
        <end position="140"/>
    </location>
</feature>
<dbReference type="InParanoid" id="A0A0P0VH01"/>
<feature type="region of interest" description="Disordered" evidence="1">
    <location>
        <begin position="246"/>
        <end position="266"/>
    </location>
</feature>
<evidence type="ECO:0000313" key="3">
    <source>
        <dbReference type="Proteomes" id="UP000059680"/>
    </source>
</evidence>
<dbReference type="STRING" id="39947.A0A0P0VH01"/>
<feature type="compositionally biased region" description="Basic residues" evidence="1">
    <location>
        <begin position="257"/>
        <end position="266"/>
    </location>
</feature>
<reference evidence="2 3" key="3">
    <citation type="journal article" date="2013" name="Rice">
        <title>Improvement of the Oryza sativa Nipponbare reference genome using next generation sequence and optical map data.</title>
        <authorList>
            <person name="Kawahara Y."/>
            <person name="de la Bastide M."/>
            <person name="Hamilton J.P."/>
            <person name="Kanamori H."/>
            <person name="McCombie W.R."/>
            <person name="Ouyang S."/>
            <person name="Schwartz D.C."/>
            <person name="Tanaka T."/>
            <person name="Wu J."/>
            <person name="Zhou S."/>
            <person name="Childs K.L."/>
            <person name="Davidson R.M."/>
            <person name="Lin H."/>
            <person name="Quesada-Ocampo L."/>
            <person name="Vaillancourt B."/>
            <person name="Sakai H."/>
            <person name="Lee S.S."/>
            <person name="Kim J."/>
            <person name="Numa H."/>
            <person name="Itoh T."/>
            <person name="Buell C.R."/>
            <person name="Matsumoto T."/>
        </authorList>
    </citation>
    <scope>NUCLEOTIDE SEQUENCE [LARGE SCALE GENOMIC DNA]</scope>
    <source>
        <strain evidence="3">cv. Nipponbare</strain>
    </source>
</reference>
<proteinExistence type="predicted"/>
<gene>
    <name evidence="2" type="ordered locus">Os02g0245600</name>
    <name evidence="2" type="ORF">OSNPB_020245600</name>
</gene>
<dbReference type="Gramene" id="Os02t0245600-00">
    <property type="protein sequence ID" value="Os02t0245600-00"/>
    <property type="gene ID" value="Os02g0245600"/>
</dbReference>
<name>A0A0P0VH01_ORYSJ</name>
<reference evidence="2 3" key="2">
    <citation type="journal article" date="2013" name="Plant Cell Physiol.">
        <title>Rice Annotation Project Database (RAP-DB): an integrative and interactive database for rice genomics.</title>
        <authorList>
            <person name="Sakai H."/>
            <person name="Lee S.S."/>
            <person name="Tanaka T."/>
            <person name="Numa H."/>
            <person name="Kim J."/>
            <person name="Kawahara Y."/>
            <person name="Wakimoto H."/>
            <person name="Yang C.C."/>
            <person name="Iwamoto M."/>
            <person name="Abe T."/>
            <person name="Yamada Y."/>
            <person name="Muto A."/>
            <person name="Inokuchi H."/>
            <person name="Ikemura T."/>
            <person name="Matsumoto T."/>
            <person name="Sasaki T."/>
            <person name="Itoh T."/>
        </authorList>
    </citation>
    <scope>NUCLEOTIDE SEQUENCE [LARGE SCALE GENOMIC DNA]</scope>
    <source>
        <strain evidence="3">cv. Nipponbare</strain>
    </source>
</reference>
<evidence type="ECO:0000313" key="2">
    <source>
        <dbReference type="EMBL" id="BAS77871.1"/>
    </source>
</evidence>
<organism evidence="2 3">
    <name type="scientific">Oryza sativa subsp. japonica</name>
    <name type="common">Rice</name>
    <dbReference type="NCBI Taxonomy" id="39947"/>
    <lineage>
        <taxon>Eukaryota</taxon>
        <taxon>Viridiplantae</taxon>
        <taxon>Streptophyta</taxon>
        <taxon>Embryophyta</taxon>
        <taxon>Tracheophyta</taxon>
        <taxon>Spermatophyta</taxon>
        <taxon>Magnoliopsida</taxon>
        <taxon>Liliopsida</taxon>
        <taxon>Poales</taxon>
        <taxon>Poaceae</taxon>
        <taxon>BOP clade</taxon>
        <taxon>Oryzoideae</taxon>
        <taxon>Oryzeae</taxon>
        <taxon>Oryzinae</taxon>
        <taxon>Oryza</taxon>
        <taxon>Oryza sativa</taxon>
    </lineage>
</organism>
<evidence type="ECO:0000256" key="1">
    <source>
        <dbReference type="SAM" id="MobiDB-lite"/>
    </source>
</evidence>